<feature type="transmembrane region" description="Helical" evidence="2">
    <location>
        <begin position="513"/>
        <end position="530"/>
    </location>
</feature>
<dbReference type="PANTHER" id="PTHR24177">
    <property type="entry name" value="CASKIN"/>
    <property type="match status" value="1"/>
</dbReference>
<feature type="repeat" description="ANK" evidence="1">
    <location>
        <begin position="125"/>
        <end position="146"/>
    </location>
</feature>
<dbReference type="OrthoDB" id="1184650at2759"/>
<feature type="transmembrane region" description="Helical" evidence="2">
    <location>
        <begin position="579"/>
        <end position="605"/>
    </location>
</feature>
<dbReference type="Gene3D" id="1.25.40.20">
    <property type="entry name" value="Ankyrin repeat-containing domain"/>
    <property type="match status" value="1"/>
</dbReference>
<evidence type="ECO:0000313" key="4">
    <source>
        <dbReference type="EMBL" id="KAB2620643.1"/>
    </source>
</evidence>
<feature type="transmembrane region" description="Helical" evidence="2">
    <location>
        <begin position="536"/>
        <end position="567"/>
    </location>
</feature>
<evidence type="ECO:0000256" key="1">
    <source>
        <dbReference type="PROSITE-ProRule" id="PRU00023"/>
    </source>
</evidence>
<dbReference type="AlphaFoldDB" id="A0A5N5H1P4"/>
<dbReference type="InterPro" id="IPR002110">
    <property type="entry name" value="Ankyrin_rpt"/>
</dbReference>
<evidence type="ECO:0000313" key="5">
    <source>
        <dbReference type="Proteomes" id="UP000327157"/>
    </source>
</evidence>
<dbReference type="SUPFAM" id="SSF48403">
    <property type="entry name" value="Ankyrin repeat"/>
    <property type="match status" value="1"/>
</dbReference>
<keyword evidence="2" id="KW-0472">Membrane</keyword>
<dbReference type="InterPro" id="IPR036770">
    <property type="entry name" value="Ankyrin_rpt-contain_sf"/>
</dbReference>
<dbReference type="InterPro" id="IPR026961">
    <property type="entry name" value="PGG_dom"/>
</dbReference>
<proteinExistence type="predicted"/>
<feature type="domain" description="PGG" evidence="3">
    <location>
        <begin position="503"/>
        <end position="530"/>
    </location>
</feature>
<dbReference type="PROSITE" id="PS50088">
    <property type="entry name" value="ANK_REPEAT"/>
    <property type="match status" value="1"/>
</dbReference>
<reference evidence="4 5" key="1">
    <citation type="submission" date="2019-09" db="EMBL/GenBank/DDBJ databases">
        <authorList>
            <person name="Ou C."/>
        </authorList>
    </citation>
    <scope>NUCLEOTIDE SEQUENCE [LARGE SCALE GENOMIC DNA]</scope>
    <source>
        <strain evidence="4">S2</strain>
        <tissue evidence="4">Leaf</tissue>
    </source>
</reference>
<accession>A0A5N5H1P4</accession>
<dbReference type="PROSITE" id="PS50297">
    <property type="entry name" value="ANK_REP_REGION"/>
    <property type="match status" value="1"/>
</dbReference>
<reference evidence="4 5" key="2">
    <citation type="submission" date="2019-11" db="EMBL/GenBank/DDBJ databases">
        <title>A de novo genome assembly of a pear dwarfing rootstock.</title>
        <authorList>
            <person name="Wang F."/>
            <person name="Wang J."/>
            <person name="Li S."/>
            <person name="Zhang Y."/>
            <person name="Fang M."/>
            <person name="Ma L."/>
            <person name="Zhao Y."/>
            <person name="Jiang S."/>
        </authorList>
    </citation>
    <scope>NUCLEOTIDE SEQUENCE [LARGE SCALE GENOMIC DNA]</scope>
    <source>
        <strain evidence="4">S2</strain>
        <tissue evidence="4">Leaf</tissue>
    </source>
</reference>
<evidence type="ECO:0000256" key="2">
    <source>
        <dbReference type="SAM" id="Phobius"/>
    </source>
</evidence>
<organism evidence="4 5">
    <name type="scientific">Pyrus ussuriensis x Pyrus communis</name>
    <dbReference type="NCBI Taxonomy" id="2448454"/>
    <lineage>
        <taxon>Eukaryota</taxon>
        <taxon>Viridiplantae</taxon>
        <taxon>Streptophyta</taxon>
        <taxon>Embryophyta</taxon>
        <taxon>Tracheophyta</taxon>
        <taxon>Spermatophyta</taxon>
        <taxon>Magnoliopsida</taxon>
        <taxon>eudicotyledons</taxon>
        <taxon>Gunneridae</taxon>
        <taxon>Pentapetalae</taxon>
        <taxon>rosids</taxon>
        <taxon>fabids</taxon>
        <taxon>Rosales</taxon>
        <taxon>Rosaceae</taxon>
        <taxon>Amygdaloideae</taxon>
        <taxon>Maleae</taxon>
        <taxon>Pyrus</taxon>
    </lineage>
</organism>
<sequence>MAGPDGGITEITLGVEGNPRTSHPLIIGGHGHPATSAAWSIPTQHGSDGQEVNLDQYLPLYRAAFSGNWEEASKFLDNDPSAAKARISYLSMTALHVAASEGHSEFVEKLVKRAPSNVLDMQDEMGFTPLHYAAISGNPRSAKALLMENPKLAQCVDAKGRTPLLLAATFASENKELVWYFLLVTTDEAPGHPFTGAWAANLVNVLIASSFHEISLYLLHLYPELAIAIDQEDCSALYVLARNPSYFLSGSRLSFWESCIYSFLPVEVDSRPPHSVRADVARYHGSIQNLPAIPTPEQYGVLHGLRRILFGAIKRIAPDHFTQLHDAKLSHHCAFELVERICLQLSQRHTSWCFKYLLNSEILCVATVNGIVEIIRTLLEFFPDLIWVCKRSNNQYLLLPSAIELRHEHLFRTVYDKIARSKLMATTLIESGGTILHLAAKLAPLPPLSSISGAALQMQRELQWFKMVEKLVHPYYKESRNKNEETARELFTKKHKALAESGEKWLKDTSNSCMLVATLIATVVFAAAFTRRSQSIFLVFVVSDSIALFSSLTSVLMFLSILTARYVEEEFLESLPKRLIIGLATLFFAIAATMVAFGATLLIVLGKKFNWVSIPITFLASFSVTLFALQQLPLFIQMVRSTFGRSMFRP</sequence>
<dbReference type="SMART" id="SM00248">
    <property type="entry name" value="ANK"/>
    <property type="match status" value="3"/>
</dbReference>
<dbReference type="Proteomes" id="UP000327157">
    <property type="component" value="Unassembled WGS sequence"/>
</dbReference>
<keyword evidence="2" id="KW-1133">Transmembrane helix</keyword>
<keyword evidence="1" id="KW-0040">ANK repeat</keyword>
<keyword evidence="2" id="KW-0812">Transmembrane</keyword>
<dbReference type="GO" id="GO:0016020">
    <property type="term" value="C:membrane"/>
    <property type="evidence" value="ECO:0007669"/>
    <property type="project" value="TreeGrafter"/>
</dbReference>
<keyword evidence="5" id="KW-1185">Reference proteome</keyword>
<dbReference type="Pfam" id="PF13962">
    <property type="entry name" value="PGG"/>
    <property type="match status" value="2"/>
</dbReference>
<comment type="caution">
    <text evidence="4">The sequence shown here is derived from an EMBL/GenBank/DDBJ whole genome shotgun (WGS) entry which is preliminary data.</text>
</comment>
<dbReference type="EMBL" id="SMOL01000307">
    <property type="protein sequence ID" value="KAB2620643.1"/>
    <property type="molecule type" value="Genomic_DNA"/>
</dbReference>
<protein>
    <submittedName>
        <fullName evidence="4">Ankyrin repeat-containing protein</fullName>
    </submittedName>
</protein>
<dbReference type="Pfam" id="PF12796">
    <property type="entry name" value="Ank_2"/>
    <property type="match status" value="1"/>
</dbReference>
<gene>
    <name evidence="4" type="ORF">D8674_040601</name>
</gene>
<feature type="transmembrane region" description="Helical" evidence="2">
    <location>
        <begin position="611"/>
        <end position="636"/>
    </location>
</feature>
<feature type="domain" description="PGG" evidence="3">
    <location>
        <begin position="534"/>
        <end position="603"/>
    </location>
</feature>
<evidence type="ECO:0000259" key="3">
    <source>
        <dbReference type="Pfam" id="PF13962"/>
    </source>
</evidence>
<name>A0A5N5H1P4_9ROSA</name>
<dbReference type="PANTHER" id="PTHR24177:SF365">
    <property type="entry name" value="ANKYRIN REPEAT-CONTAINING PROTEIN NPR4-LIKE ISOFORM X1"/>
    <property type="match status" value="1"/>
</dbReference>